<gene>
    <name evidence="1" type="ORF">NBO_2g0014</name>
</gene>
<proteinExistence type="predicted"/>
<name>R0KZ91_NOSB1</name>
<accession>R0KZ91</accession>
<sequence>MFFVKKPFNLEFDKDNSSYSKKFTVTTRNGKSNTKLVVYEDGSVYLKNGSQYFKMAEKEIKKNLKICREGEEGICVVEDMNKKWFMHRE</sequence>
<dbReference type="VEuPathDB" id="MicrosporidiaDB:NBO_2g0014"/>
<keyword evidence="2" id="KW-1185">Reference proteome</keyword>
<organism evidence="1 2">
    <name type="scientific">Nosema bombycis (strain CQ1 / CVCC 102059)</name>
    <name type="common">Microsporidian parasite</name>
    <name type="synonym">Pebrine of silkworm</name>
    <dbReference type="NCBI Taxonomy" id="578461"/>
    <lineage>
        <taxon>Eukaryota</taxon>
        <taxon>Fungi</taxon>
        <taxon>Fungi incertae sedis</taxon>
        <taxon>Microsporidia</taxon>
        <taxon>Nosematidae</taxon>
        <taxon>Nosema</taxon>
    </lineage>
</organism>
<dbReference type="OrthoDB" id="2195767at2759"/>
<dbReference type="HOGENOM" id="CLU_182435_0_0_1"/>
<evidence type="ECO:0000313" key="1">
    <source>
        <dbReference type="EMBL" id="EOB15522.1"/>
    </source>
</evidence>
<dbReference type="AlphaFoldDB" id="R0KZ91"/>
<reference evidence="1 2" key="1">
    <citation type="journal article" date="2013" name="BMC Genomics">
        <title>Comparative genomics of parasitic silkworm microsporidia reveal an association between genome expansion and host adaptation.</title>
        <authorList>
            <person name="Pan G."/>
            <person name="Xu J."/>
            <person name="Li T."/>
            <person name="Xia Q."/>
            <person name="Liu S.L."/>
            <person name="Zhang G."/>
            <person name="Li S."/>
            <person name="Li C."/>
            <person name="Liu H."/>
            <person name="Yang L."/>
            <person name="Liu T."/>
            <person name="Zhang X."/>
            <person name="Wu Z."/>
            <person name="Fan W."/>
            <person name="Dang X."/>
            <person name="Xiang H."/>
            <person name="Tao M."/>
            <person name="Li Y."/>
            <person name="Hu J."/>
            <person name="Li Z."/>
            <person name="Lin L."/>
            <person name="Luo J."/>
            <person name="Geng L."/>
            <person name="Wang L."/>
            <person name="Long M."/>
            <person name="Wan Y."/>
            <person name="He N."/>
            <person name="Zhang Z."/>
            <person name="Lu C."/>
            <person name="Keeling P.J."/>
            <person name="Wang J."/>
            <person name="Xiang Z."/>
            <person name="Zhou Z."/>
        </authorList>
    </citation>
    <scope>NUCLEOTIDE SEQUENCE [LARGE SCALE GENOMIC DNA]</scope>
    <source>
        <strain evidence="2">CQ1 / CVCC 102059</strain>
    </source>
</reference>
<dbReference type="EMBL" id="KB908910">
    <property type="protein sequence ID" value="EOB15522.1"/>
    <property type="molecule type" value="Genomic_DNA"/>
</dbReference>
<dbReference type="Proteomes" id="UP000016927">
    <property type="component" value="Unassembled WGS sequence"/>
</dbReference>
<protein>
    <submittedName>
        <fullName evidence="1">Uncharacterized protein</fullName>
    </submittedName>
</protein>
<evidence type="ECO:0000313" key="2">
    <source>
        <dbReference type="Proteomes" id="UP000016927"/>
    </source>
</evidence>